<evidence type="ECO:0000256" key="8">
    <source>
        <dbReference type="ARBA" id="ARBA00023143"/>
    </source>
</evidence>
<comment type="caution">
    <text evidence="10">The sequence shown here is derived from an EMBL/GenBank/DDBJ whole genome shotgun (WGS) entry which is preliminary data.</text>
</comment>
<dbReference type="EMBL" id="NRRE01000027">
    <property type="protein sequence ID" value="MBK1698414.1"/>
    <property type="molecule type" value="Genomic_DNA"/>
</dbReference>
<dbReference type="RefSeq" id="WP_027288413.1">
    <property type="nucleotide sequence ID" value="NZ_NRRE01000027.1"/>
</dbReference>
<dbReference type="GO" id="GO:0009425">
    <property type="term" value="C:bacterial-type flagellum basal body"/>
    <property type="evidence" value="ECO:0007669"/>
    <property type="project" value="UniProtKB-SubCell"/>
</dbReference>
<comment type="subcellular location">
    <subcellularLocation>
        <location evidence="1 9">Cell membrane</location>
        <topology evidence="1">Multi-pass membrane protein</topology>
    </subcellularLocation>
    <subcellularLocation>
        <location evidence="9">Bacterial flagellum basal body</location>
    </subcellularLocation>
</comment>
<dbReference type="InterPro" id="IPR002191">
    <property type="entry name" value="Bac_export_3"/>
</dbReference>
<sequence>MNQTEVIEVGREAVYVMLKVSSPILLAALGIGMVIALFQALTQMQEMTLTFVPKILVVMVALIVLAPFMLNALSAFTLELTDKIIAGG</sequence>
<dbReference type="InterPro" id="IPR006305">
    <property type="entry name" value="FliQ"/>
</dbReference>
<accession>A0A934V1W6</accession>
<evidence type="ECO:0000256" key="2">
    <source>
        <dbReference type="ARBA" id="ARBA00006156"/>
    </source>
</evidence>
<keyword evidence="5 9" id="KW-0812">Transmembrane</keyword>
<keyword evidence="10" id="KW-0969">Cilium</keyword>
<dbReference type="Proteomes" id="UP000778970">
    <property type="component" value="Unassembled WGS sequence"/>
</dbReference>
<keyword evidence="10" id="KW-0966">Cell projection</keyword>
<evidence type="ECO:0000313" key="10">
    <source>
        <dbReference type="EMBL" id="MBK1698414.1"/>
    </source>
</evidence>
<dbReference type="NCBIfam" id="TIGR01402">
    <property type="entry name" value="fliQ"/>
    <property type="match status" value="1"/>
</dbReference>
<keyword evidence="8 9" id="KW-0975">Bacterial flagellum</keyword>
<keyword evidence="4 9" id="KW-1003">Cell membrane</keyword>
<keyword evidence="7 9" id="KW-0472">Membrane</keyword>
<comment type="function">
    <text evidence="9">Role in flagellar biosynthesis.</text>
</comment>
<proteinExistence type="inferred from homology"/>
<dbReference type="GO" id="GO:0009306">
    <property type="term" value="P:protein secretion"/>
    <property type="evidence" value="ECO:0007669"/>
    <property type="project" value="InterPro"/>
</dbReference>
<protein>
    <recommendedName>
        <fullName evidence="3 9">Flagellar biosynthetic protein FliQ</fullName>
    </recommendedName>
</protein>
<feature type="transmembrane region" description="Helical" evidence="9">
    <location>
        <begin position="51"/>
        <end position="70"/>
    </location>
</feature>
<keyword evidence="6 9" id="KW-1133">Transmembrane helix</keyword>
<feature type="transmembrane region" description="Helical" evidence="9">
    <location>
        <begin position="20"/>
        <end position="39"/>
    </location>
</feature>
<evidence type="ECO:0000256" key="4">
    <source>
        <dbReference type="ARBA" id="ARBA00022475"/>
    </source>
</evidence>
<keyword evidence="11" id="KW-1185">Reference proteome</keyword>
<keyword evidence="10" id="KW-0282">Flagellum</keyword>
<gene>
    <name evidence="9 10" type="primary">fliQ</name>
    <name evidence="10" type="ORF">CKO21_14290</name>
</gene>
<dbReference type="GO" id="GO:0044780">
    <property type="term" value="P:bacterial-type flagellum assembly"/>
    <property type="evidence" value="ECO:0007669"/>
    <property type="project" value="InterPro"/>
</dbReference>
<dbReference type="PIRSF" id="PIRSF004669">
    <property type="entry name" value="FliQ"/>
    <property type="match status" value="1"/>
</dbReference>
<dbReference type="PRINTS" id="PR00952">
    <property type="entry name" value="TYPE3IMQPROT"/>
</dbReference>
<dbReference type="PANTHER" id="PTHR34040">
    <property type="entry name" value="FLAGELLAR BIOSYNTHETIC PROTEIN FLIQ"/>
    <property type="match status" value="1"/>
</dbReference>
<evidence type="ECO:0000256" key="5">
    <source>
        <dbReference type="ARBA" id="ARBA00022692"/>
    </source>
</evidence>
<evidence type="ECO:0000256" key="6">
    <source>
        <dbReference type="ARBA" id="ARBA00022989"/>
    </source>
</evidence>
<dbReference type="AlphaFoldDB" id="A0A934V1W6"/>
<evidence type="ECO:0000256" key="1">
    <source>
        <dbReference type="ARBA" id="ARBA00004651"/>
    </source>
</evidence>
<reference evidence="10" key="2">
    <citation type="journal article" date="2020" name="Microorganisms">
        <title>Osmotic Adaptation and Compatible Solute Biosynthesis of Phototrophic Bacteria as Revealed from Genome Analyses.</title>
        <authorList>
            <person name="Imhoff J.F."/>
            <person name="Rahn T."/>
            <person name="Kunzel S."/>
            <person name="Keller A."/>
            <person name="Neulinger S.C."/>
        </authorList>
    </citation>
    <scope>NUCLEOTIDE SEQUENCE</scope>
    <source>
        <strain evidence="10">DSM 9154</strain>
    </source>
</reference>
<dbReference type="GO" id="GO:0005886">
    <property type="term" value="C:plasma membrane"/>
    <property type="evidence" value="ECO:0007669"/>
    <property type="project" value="UniProtKB-SubCell"/>
</dbReference>
<evidence type="ECO:0000313" key="11">
    <source>
        <dbReference type="Proteomes" id="UP000778970"/>
    </source>
</evidence>
<organism evidence="10 11">
    <name type="scientific">Rhodovibrio salinarum</name>
    <dbReference type="NCBI Taxonomy" id="1087"/>
    <lineage>
        <taxon>Bacteria</taxon>
        <taxon>Pseudomonadati</taxon>
        <taxon>Pseudomonadota</taxon>
        <taxon>Alphaproteobacteria</taxon>
        <taxon>Rhodospirillales</taxon>
        <taxon>Rhodovibrionaceae</taxon>
        <taxon>Rhodovibrio</taxon>
    </lineage>
</organism>
<evidence type="ECO:0000256" key="9">
    <source>
        <dbReference type="RuleBase" id="RU364090"/>
    </source>
</evidence>
<name>A0A934V1W6_9PROT</name>
<comment type="similarity">
    <text evidence="2 9">Belongs to the FliQ/MopD/SpaQ family.</text>
</comment>
<dbReference type="PANTHER" id="PTHR34040:SF2">
    <property type="entry name" value="FLAGELLAR BIOSYNTHETIC PROTEIN FLIQ"/>
    <property type="match status" value="1"/>
</dbReference>
<dbReference type="Pfam" id="PF01313">
    <property type="entry name" value="Bac_export_3"/>
    <property type="match status" value="1"/>
</dbReference>
<evidence type="ECO:0000256" key="7">
    <source>
        <dbReference type="ARBA" id="ARBA00023136"/>
    </source>
</evidence>
<evidence type="ECO:0000256" key="3">
    <source>
        <dbReference type="ARBA" id="ARBA00021718"/>
    </source>
</evidence>
<reference evidence="10" key="1">
    <citation type="submission" date="2017-08" db="EMBL/GenBank/DDBJ databases">
        <authorList>
            <person name="Imhoff J.F."/>
            <person name="Rahn T."/>
            <person name="Kuenzel S."/>
            <person name="Neulinger S.C."/>
        </authorList>
    </citation>
    <scope>NUCLEOTIDE SEQUENCE</scope>
    <source>
        <strain evidence="10">DSM 9154</strain>
    </source>
</reference>